<gene>
    <name evidence="2" type="ORF">D9Q98_000178</name>
</gene>
<feature type="compositionally biased region" description="Basic and acidic residues" evidence="1">
    <location>
        <begin position="85"/>
        <end position="98"/>
    </location>
</feature>
<evidence type="ECO:0000256" key="1">
    <source>
        <dbReference type="SAM" id="MobiDB-lite"/>
    </source>
</evidence>
<organism evidence="2 3">
    <name type="scientific">Chlorella vulgaris</name>
    <name type="common">Green alga</name>
    <dbReference type="NCBI Taxonomy" id="3077"/>
    <lineage>
        <taxon>Eukaryota</taxon>
        <taxon>Viridiplantae</taxon>
        <taxon>Chlorophyta</taxon>
        <taxon>core chlorophytes</taxon>
        <taxon>Trebouxiophyceae</taxon>
        <taxon>Chlorellales</taxon>
        <taxon>Chlorellaceae</taxon>
        <taxon>Chlorella clade</taxon>
        <taxon>Chlorella</taxon>
    </lineage>
</organism>
<dbReference type="Proteomes" id="UP001055712">
    <property type="component" value="Unassembled WGS sequence"/>
</dbReference>
<name>A0A9D4TXY6_CHLVU</name>
<feature type="region of interest" description="Disordered" evidence="1">
    <location>
        <begin position="56"/>
        <end position="101"/>
    </location>
</feature>
<protein>
    <submittedName>
        <fullName evidence="2">Uncharacterized protein</fullName>
    </submittedName>
</protein>
<keyword evidence="3" id="KW-1185">Reference proteome</keyword>
<reference evidence="2" key="2">
    <citation type="submission" date="2020-11" db="EMBL/GenBank/DDBJ databases">
        <authorList>
            <person name="Cecchin M."/>
            <person name="Marcolungo L."/>
            <person name="Rossato M."/>
            <person name="Girolomoni L."/>
            <person name="Cosentino E."/>
            <person name="Cuine S."/>
            <person name="Li-Beisson Y."/>
            <person name="Delledonne M."/>
            <person name="Ballottari M."/>
        </authorList>
    </citation>
    <scope>NUCLEOTIDE SEQUENCE</scope>
    <source>
        <strain evidence="2">211/11P</strain>
        <tissue evidence="2">Whole cell</tissue>
    </source>
</reference>
<sequence length="139" mass="13793">MAAAAAADAGGGSAAAPTAPVAASQPVSGMNHLLQQRPLPSPFESAAMFAPAAAGAGLAGPAGDARLSPKAAAAGGPAKSAMKMNKAEPTQEQKDKNMKQALSWADGHGQAMNQVLEYQPSEQGSGSFSVKKGCQCCIQ</sequence>
<reference evidence="2" key="1">
    <citation type="journal article" date="2019" name="Plant J.">
        <title>Chlorella vulgaris genome assembly and annotation reveals the molecular basis for metabolic acclimation to high light conditions.</title>
        <authorList>
            <person name="Cecchin M."/>
            <person name="Marcolungo L."/>
            <person name="Rossato M."/>
            <person name="Girolomoni L."/>
            <person name="Cosentino E."/>
            <person name="Cuine S."/>
            <person name="Li-Beisson Y."/>
            <person name="Delledonne M."/>
            <person name="Ballottari M."/>
        </authorList>
    </citation>
    <scope>NUCLEOTIDE SEQUENCE</scope>
    <source>
        <strain evidence="2">211/11P</strain>
    </source>
</reference>
<accession>A0A9D4TXY6</accession>
<evidence type="ECO:0000313" key="2">
    <source>
        <dbReference type="EMBL" id="KAI3437730.1"/>
    </source>
</evidence>
<evidence type="ECO:0000313" key="3">
    <source>
        <dbReference type="Proteomes" id="UP001055712"/>
    </source>
</evidence>
<feature type="compositionally biased region" description="Low complexity" evidence="1">
    <location>
        <begin position="1"/>
        <end position="28"/>
    </location>
</feature>
<dbReference type="EMBL" id="SIDB01000001">
    <property type="protein sequence ID" value="KAI3437730.1"/>
    <property type="molecule type" value="Genomic_DNA"/>
</dbReference>
<proteinExistence type="predicted"/>
<comment type="caution">
    <text evidence="2">The sequence shown here is derived from an EMBL/GenBank/DDBJ whole genome shotgun (WGS) entry which is preliminary data.</text>
</comment>
<feature type="compositionally biased region" description="Low complexity" evidence="1">
    <location>
        <begin position="56"/>
        <end position="81"/>
    </location>
</feature>
<dbReference type="AlphaFoldDB" id="A0A9D4TXY6"/>
<feature type="region of interest" description="Disordered" evidence="1">
    <location>
        <begin position="1"/>
        <end position="37"/>
    </location>
</feature>